<dbReference type="InterPro" id="IPR019138">
    <property type="entry name" value="De-etiolated_protein_1_Det1"/>
</dbReference>
<name>A0A7R9PZA8_9ACAR</name>
<accession>A0A7R9PZA8</accession>
<protein>
    <recommendedName>
        <fullName evidence="3">DET1 homolog</fullName>
    </recommendedName>
</protein>
<evidence type="ECO:0000313" key="2">
    <source>
        <dbReference type="Proteomes" id="UP000759131"/>
    </source>
</evidence>
<dbReference type="PANTHER" id="PTHR13374:SF3">
    <property type="entry name" value="DET1 HOMOLOG"/>
    <property type="match status" value="1"/>
</dbReference>
<dbReference type="Pfam" id="PF09737">
    <property type="entry name" value="Det1"/>
    <property type="match status" value="1"/>
</dbReference>
<proteinExistence type="predicted"/>
<dbReference type="GO" id="GO:0016567">
    <property type="term" value="P:protein ubiquitination"/>
    <property type="evidence" value="ECO:0007669"/>
    <property type="project" value="TreeGrafter"/>
</dbReference>
<dbReference type="GO" id="GO:0005634">
    <property type="term" value="C:nucleus"/>
    <property type="evidence" value="ECO:0007669"/>
    <property type="project" value="TreeGrafter"/>
</dbReference>
<dbReference type="GO" id="GO:0031625">
    <property type="term" value="F:ubiquitin protein ligase binding"/>
    <property type="evidence" value="ECO:0007669"/>
    <property type="project" value="TreeGrafter"/>
</dbReference>
<dbReference type="GO" id="GO:0031461">
    <property type="term" value="C:cullin-RING ubiquitin ligase complex"/>
    <property type="evidence" value="ECO:0007669"/>
    <property type="project" value="TreeGrafter"/>
</dbReference>
<dbReference type="GO" id="GO:1990756">
    <property type="term" value="F:ubiquitin-like ligase-substrate adaptor activity"/>
    <property type="evidence" value="ECO:0007669"/>
    <property type="project" value="TreeGrafter"/>
</dbReference>
<dbReference type="EMBL" id="CAJPIZ010003751">
    <property type="protein sequence ID" value="CAG2106754.1"/>
    <property type="molecule type" value="Genomic_DNA"/>
</dbReference>
<evidence type="ECO:0000313" key="1">
    <source>
        <dbReference type="EMBL" id="CAD7626324.1"/>
    </source>
</evidence>
<reference evidence="1" key="1">
    <citation type="submission" date="2020-11" db="EMBL/GenBank/DDBJ databases">
        <authorList>
            <person name="Tran Van P."/>
        </authorList>
    </citation>
    <scope>NUCLEOTIDE SEQUENCE</scope>
</reference>
<keyword evidence="2" id="KW-1185">Reference proteome</keyword>
<organism evidence="1">
    <name type="scientific">Medioppia subpectinata</name>
    <dbReference type="NCBI Taxonomy" id="1979941"/>
    <lineage>
        <taxon>Eukaryota</taxon>
        <taxon>Metazoa</taxon>
        <taxon>Ecdysozoa</taxon>
        <taxon>Arthropoda</taxon>
        <taxon>Chelicerata</taxon>
        <taxon>Arachnida</taxon>
        <taxon>Acari</taxon>
        <taxon>Acariformes</taxon>
        <taxon>Sarcoptiformes</taxon>
        <taxon>Oribatida</taxon>
        <taxon>Brachypylina</taxon>
        <taxon>Oppioidea</taxon>
        <taxon>Oppiidae</taxon>
        <taxon>Medioppia</taxon>
    </lineage>
</organism>
<dbReference type="PANTHER" id="PTHR13374">
    <property type="entry name" value="DET1 HOMOLOG DE-ETIOLATED-1 HOMOLOG"/>
    <property type="match status" value="1"/>
</dbReference>
<dbReference type="GO" id="GO:0032436">
    <property type="term" value="P:positive regulation of proteasomal ubiquitin-dependent protein catabolic process"/>
    <property type="evidence" value="ECO:0007669"/>
    <property type="project" value="TreeGrafter"/>
</dbReference>
<dbReference type="AlphaFoldDB" id="A0A7R9PZA8"/>
<gene>
    <name evidence="1" type="ORF">OSB1V03_LOCUS6757</name>
</gene>
<sequence length="610" mass="70135">MCKKCEIVDTNGRHGHSSKKGCIENGVNSQDIESKAKKRCLDAIEEQEFTEWEGIKRRRICPQNVVIRLLRRELSFGGHRSGRSERNGMRALHQNIAPNFTIVNIEKPNCFLRKFTPDGRFLLAFSADQTCIEIYQYMGPSAASHLLKDIPSSQEFTSNGNDEQSVRLKSKVFETFFKLKHVVNVTTNGEQLNRECSLFTDDSRYVIVGSAAFVADELPPIYFDIYRNNESVSPNSRSPLEDYSLHLIDITNGRVCDKRVFKTDKIFLSHNQGIYLYDNTLAVLSVQHQTIHVFHISKEGQFIDAKSIGRFCHEDDEFLVSSAASRERSSSTGRHQTQVRPFREVTINALKHRLMVFLYRRAELESQLKGNYLPIRRFYQNFDQFCSLRVWKMQLLDENHLLLRYASEEVITLRLSDLNSPPSLFVVYNMITSCVIAVFENTSEELLQLFESFCDLYRNCSLRSPSQLICSPSNNIHSRLLQQRFKQTIINARNGGHTEAVRRLLAQLPISAQSYTCSPYLDLSLFSYDDKWISVMERPKACGDHPIRFYARDSGILRFKIYAGLQNRSSGSVARRLVAFTLHPTDPLLISVQRTNAEYVVNLHVRHSNP</sequence>
<dbReference type="OrthoDB" id="18339at2759"/>
<dbReference type="EMBL" id="OC858326">
    <property type="protein sequence ID" value="CAD7626324.1"/>
    <property type="molecule type" value="Genomic_DNA"/>
</dbReference>
<evidence type="ECO:0008006" key="3">
    <source>
        <dbReference type="Google" id="ProtNLM"/>
    </source>
</evidence>
<dbReference type="Proteomes" id="UP000759131">
    <property type="component" value="Unassembled WGS sequence"/>
</dbReference>